<evidence type="ECO:0000313" key="3">
    <source>
        <dbReference type="EMBL" id="TYO81517.1"/>
    </source>
</evidence>
<sequence length="134" mass="14242">MSQSQLAAPSRTADDDDSDITATGELMQRILDAFDDAECRQILESTDDAALTAGEIADECDLPSSTAYRKIDRLTEAGLLSETLRIRRSGKHVSEYTCTVDDVTLSVSHNGVEATLSCTPTDAGTAGPAQPFAD</sequence>
<feature type="region of interest" description="Disordered" evidence="1">
    <location>
        <begin position="1"/>
        <end position="21"/>
    </location>
</feature>
<dbReference type="Proteomes" id="UP000323075">
    <property type="component" value="Unassembled WGS sequence"/>
</dbReference>
<reference evidence="2" key="3">
    <citation type="journal article" name="MicrobiologyOpen">
        <title>Whole-genome comparison between the type strain of Halobacterium salinarum (DSM 3754(T)) and the laboratory strains R1 and NRC-1.</title>
        <authorList>
            <person name="Pfeiffer F."/>
            <person name="Losensky G."/>
            <person name="Marchfelder A."/>
            <person name="Habermann B."/>
            <person name="Dyall-Smith M."/>
        </authorList>
    </citation>
    <scope>NUCLEOTIDE SEQUENCE</scope>
    <source>
        <strain evidence="2">91-R6</strain>
    </source>
</reference>
<name>A0A4D6GX74_HALS9</name>
<evidence type="ECO:0000256" key="1">
    <source>
        <dbReference type="SAM" id="MobiDB-lite"/>
    </source>
</evidence>
<dbReference type="Gene3D" id="1.10.10.10">
    <property type="entry name" value="Winged helix-like DNA-binding domain superfamily/Winged helix DNA-binding domain"/>
    <property type="match status" value="1"/>
</dbReference>
<evidence type="ECO:0000313" key="5">
    <source>
        <dbReference type="Proteomes" id="UP000323075"/>
    </source>
</evidence>
<dbReference type="InterPro" id="IPR011991">
    <property type="entry name" value="ArsR-like_HTH"/>
</dbReference>
<gene>
    <name evidence="3" type="ORF">APQ99_00020</name>
    <name evidence="2" type="ORF">HBSAL_07990</name>
</gene>
<dbReference type="InterPro" id="IPR036390">
    <property type="entry name" value="WH_DNA-bd_sf"/>
</dbReference>
<reference evidence="2 4" key="1">
    <citation type="journal article" date="2019" name="Microbiol. Resour. Announc.">
        <title>The Genome Sequence of the Halobacterium salinarum Type Strain Is Closely Related to That of Laboratory Strains NRC-1 and R1.</title>
        <authorList>
            <person name="Pfeiffer F."/>
            <person name="Marchfelder A."/>
            <person name="Habermann B."/>
            <person name="Dyall-Smith M.L."/>
        </authorList>
    </citation>
    <scope>NUCLEOTIDE SEQUENCE [LARGE SCALE GENOMIC DNA]</scope>
    <source>
        <strain evidence="2">91-R6</strain>
        <strain evidence="4">ATCC 33171 / DSM 3754 / JCM 8978 / NBRC 102687 / NCIMB 764 / 91-R6</strain>
    </source>
</reference>
<dbReference type="InterPro" id="IPR036388">
    <property type="entry name" value="WH-like_DNA-bd_sf"/>
</dbReference>
<dbReference type="EMBL" id="CP038631">
    <property type="protein sequence ID" value="QCC45248.1"/>
    <property type="molecule type" value="Genomic_DNA"/>
</dbReference>
<organism evidence="2 4">
    <name type="scientific">Halobacterium salinarum (strain ATCC 33171 / DSM 3754 / JCM 8978 / NBRC 102687 / NCIMB 764 / 91-R6)</name>
    <dbReference type="NCBI Taxonomy" id="2597657"/>
    <lineage>
        <taxon>Archaea</taxon>
        <taxon>Methanobacteriati</taxon>
        <taxon>Methanobacteriota</taxon>
        <taxon>Stenosarchaea group</taxon>
        <taxon>Halobacteria</taxon>
        <taxon>Halobacteriales</taxon>
        <taxon>Halobacteriaceae</taxon>
        <taxon>Halobacterium</taxon>
    </lineage>
</organism>
<dbReference type="AlphaFoldDB" id="A0A4D6GX74"/>
<dbReference type="RefSeq" id="WP_010903088.1">
    <property type="nucleotide sequence ID" value="NZ_VRYN01000001.1"/>
</dbReference>
<protein>
    <submittedName>
        <fullName evidence="2">HTH domain protein</fullName>
    </submittedName>
    <submittedName>
        <fullName evidence="3">Helix-turn-helix domain-containing protein</fullName>
    </submittedName>
</protein>
<dbReference type="CDD" id="cd00090">
    <property type="entry name" value="HTH_ARSR"/>
    <property type="match status" value="1"/>
</dbReference>
<proteinExistence type="predicted"/>
<dbReference type="SUPFAM" id="SSF46785">
    <property type="entry name" value="Winged helix' DNA-binding domain"/>
    <property type="match status" value="1"/>
</dbReference>
<dbReference type="Pfam" id="PF12840">
    <property type="entry name" value="HTH_20"/>
    <property type="match status" value="1"/>
</dbReference>
<reference evidence="3 5" key="2">
    <citation type="submission" date="2019-07" db="EMBL/GenBank/DDBJ databases">
        <title>Genomic Encyclopedia of Archaeal and Bacterial Type Strains, Phase II (KMG-II): from individual species to whole genera.</title>
        <authorList>
            <person name="Goeker M."/>
        </authorList>
    </citation>
    <scope>NUCLEOTIDE SEQUENCE [LARGE SCALE GENOMIC DNA]</scope>
    <source>
        <strain evidence="3 5">DSM 3754</strain>
    </source>
</reference>
<evidence type="ECO:0000313" key="4">
    <source>
        <dbReference type="Proteomes" id="UP000296216"/>
    </source>
</evidence>
<accession>A0A4D6GX74</accession>
<dbReference type="GeneID" id="68694199"/>
<dbReference type="EMBL" id="VRYN01000001">
    <property type="protein sequence ID" value="TYO81517.1"/>
    <property type="molecule type" value="Genomic_DNA"/>
</dbReference>
<dbReference type="Proteomes" id="UP000296216">
    <property type="component" value="Chromosome"/>
</dbReference>
<evidence type="ECO:0000313" key="2">
    <source>
        <dbReference type="EMBL" id="QCC45248.1"/>
    </source>
</evidence>